<evidence type="ECO:0000259" key="8">
    <source>
        <dbReference type="SMART" id="SM01005"/>
    </source>
</evidence>
<evidence type="ECO:0000256" key="1">
    <source>
        <dbReference type="ARBA" id="ARBA00001933"/>
    </source>
</evidence>
<name>A0A837I510_9BACT</name>
<dbReference type="InterPro" id="IPR011079">
    <property type="entry name" value="Ala_racemase_C"/>
</dbReference>
<dbReference type="InterPro" id="IPR001608">
    <property type="entry name" value="Ala_racemase_N"/>
</dbReference>
<feature type="binding site" evidence="4 6">
    <location>
        <position position="341"/>
    </location>
    <ligand>
        <name>substrate</name>
    </ligand>
</feature>
<dbReference type="PANTHER" id="PTHR30511">
    <property type="entry name" value="ALANINE RACEMASE"/>
    <property type="match status" value="1"/>
</dbReference>
<dbReference type="Gene3D" id="3.20.20.10">
    <property type="entry name" value="Alanine racemase"/>
    <property type="match status" value="1"/>
</dbReference>
<accession>A0A837I510</accession>
<dbReference type="Proteomes" id="UP000034012">
    <property type="component" value="Unassembled WGS sequence"/>
</dbReference>
<organism evidence="9 10">
    <name type="scientific">Candidatus Woesebacteria bacterium GW2011_GWB1_44_11</name>
    <dbReference type="NCBI Taxonomy" id="1618579"/>
    <lineage>
        <taxon>Bacteria</taxon>
        <taxon>Candidatus Woeseibacteriota</taxon>
    </lineage>
</organism>
<dbReference type="SUPFAM" id="SSF50621">
    <property type="entry name" value="Alanine racemase C-terminal domain-like"/>
    <property type="match status" value="1"/>
</dbReference>
<dbReference type="InterPro" id="IPR009006">
    <property type="entry name" value="Ala_racemase/Decarboxylase_C"/>
</dbReference>
<dbReference type="SUPFAM" id="SSF51419">
    <property type="entry name" value="PLP-binding barrel"/>
    <property type="match status" value="1"/>
</dbReference>
<dbReference type="InterPro" id="IPR029066">
    <property type="entry name" value="PLP-binding_barrel"/>
</dbReference>
<evidence type="ECO:0000256" key="3">
    <source>
        <dbReference type="ARBA" id="ARBA00023235"/>
    </source>
</evidence>
<evidence type="ECO:0000313" key="10">
    <source>
        <dbReference type="Proteomes" id="UP000034012"/>
    </source>
</evidence>
<dbReference type="EMBL" id="LCHK01000020">
    <property type="protein sequence ID" value="KKT32232.1"/>
    <property type="molecule type" value="Genomic_DNA"/>
</dbReference>
<dbReference type="GO" id="GO:0030170">
    <property type="term" value="F:pyridoxal phosphate binding"/>
    <property type="evidence" value="ECO:0007669"/>
    <property type="project" value="UniProtKB-UniRule"/>
</dbReference>
<feature type="domain" description="Alanine racemase C-terminal" evidence="8">
    <location>
        <begin position="272"/>
        <end position="400"/>
    </location>
</feature>
<dbReference type="GO" id="GO:0008784">
    <property type="term" value="F:alanine racemase activity"/>
    <property type="evidence" value="ECO:0007669"/>
    <property type="project" value="UniProtKB-UniRule"/>
</dbReference>
<feature type="region of interest" description="Disordered" evidence="7">
    <location>
        <begin position="1"/>
        <end position="24"/>
    </location>
</feature>
<comment type="catalytic activity">
    <reaction evidence="4">
        <text>L-alanine = D-alanine</text>
        <dbReference type="Rhea" id="RHEA:20249"/>
        <dbReference type="ChEBI" id="CHEBI:57416"/>
        <dbReference type="ChEBI" id="CHEBI:57972"/>
        <dbReference type="EC" id="5.1.1.1"/>
    </reaction>
</comment>
<dbReference type="UniPathway" id="UPA00042">
    <property type="reaction ID" value="UER00497"/>
</dbReference>
<dbReference type="Gene3D" id="2.40.37.10">
    <property type="entry name" value="Lyase, Ornithine Decarboxylase, Chain A, domain 1"/>
    <property type="match status" value="1"/>
</dbReference>
<feature type="binding site" evidence="4 6">
    <location>
        <position position="155"/>
    </location>
    <ligand>
        <name>substrate</name>
    </ligand>
</feature>
<feature type="active site" description="Proton acceptor; specific for D-alanine" evidence="4">
    <location>
        <position position="60"/>
    </location>
</feature>
<evidence type="ECO:0000256" key="2">
    <source>
        <dbReference type="ARBA" id="ARBA00022898"/>
    </source>
</evidence>
<feature type="modified residue" description="N6-(pyridoxal phosphate)lysine" evidence="4 5">
    <location>
        <position position="60"/>
    </location>
</feature>
<comment type="caution">
    <text evidence="9">The sequence shown here is derived from an EMBL/GenBank/DDBJ whole genome shotgun (WGS) entry which is preliminary data.</text>
</comment>
<feature type="active site" description="Proton acceptor; specific for L-alanine" evidence="4">
    <location>
        <position position="293"/>
    </location>
</feature>
<dbReference type="AlphaFoldDB" id="A0A837I510"/>
<evidence type="ECO:0000313" key="9">
    <source>
        <dbReference type="EMBL" id="KKT32232.1"/>
    </source>
</evidence>
<comment type="cofactor">
    <cofactor evidence="1 4 5">
        <name>pyridoxal 5'-phosphate</name>
        <dbReference type="ChEBI" id="CHEBI:597326"/>
    </cofactor>
</comment>
<evidence type="ECO:0000256" key="6">
    <source>
        <dbReference type="PIRSR" id="PIRSR600821-52"/>
    </source>
</evidence>
<sequence>MNPTTKNKHGLASQSPGKQNPAKREFGKTWIEVSKSALLHNVKVFRKSIGKNVKIAAVVKANAYGHGLEETISLLKDKVDLFAVDSIKEALMVHKIDGSRPVLVLGYITLSDLSVPIENGISFVVYNIDTLKKIVLLNLKTPAKIHLKIETGLNRQGIKKDELSKFLQFIKTHKKSFILEGVSTHFANIEDTLDPAFAKKQLGEFKEAVKIIKNNGFSPAMIHCAASAGVLLYPETHFSMVRVGFGIYGWWMSIETRVSILAQKRNLVLKPVLTWKSMVAQIKNLSVGESVSYGQTWFATRKTKIAVIPVGYSDGYDRRLSNIGRVIINGHYAMVVGRVAMNMIMADVTDIKDVKLEDEVALLGNMDGLKISADEIAKKIGTINYEVVARISPFIPRTIVK</sequence>
<evidence type="ECO:0000256" key="4">
    <source>
        <dbReference type="HAMAP-Rule" id="MF_01201"/>
    </source>
</evidence>
<evidence type="ECO:0000256" key="7">
    <source>
        <dbReference type="SAM" id="MobiDB-lite"/>
    </source>
</evidence>
<dbReference type="PROSITE" id="PS00395">
    <property type="entry name" value="ALANINE_RACEMASE"/>
    <property type="match status" value="1"/>
</dbReference>
<dbReference type="InterPro" id="IPR020622">
    <property type="entry name" value="Ala_racemase_pyridoxalP-BS"/>
</dbReference>
<dbReference type="Pfam" id="PF01168">
    <property type="entry name" value="Ala_racemase_N"/>
    <property type="match status" value="1"/>
</dbReference>
<keyword evidence="3 4" id="KW-0413">Isomerase</keyword>
<comment type="pathway">
    <text evidence="4">Amino-acid biosynthesis; D-alanine biosynthesis; D-alanine from L-alanine: step 1/1.</text>
</comment>
<dbReference type="CDD" id="cd00430">
    <property type="entry name" value="PLPDE_III_AR"/>
    <property type="match status" value="1"/>
</dbReference>
<evidence type="ECO:0000256" key="5">
    <source>
        <dbReference type="PIRSR" id="PIRSR600821-50"/>
    </source>
</evidence>
<dbReference type="PANTHER" id="PTHR30511:SF0">
    <property type="entry name" value="ALANINE RACEMASE, CATABOLIC-RELATED"/>
    <property type="match status" value="1"/>
</dbReference>
<protein>
    <recommendedName>
        <fullName evidence="4">Alanine racemase</fullName>
        <ecNumber evidence="4">5.1.1.1</ecNumber>
    </recommendedName>
</protein>
<gene>
    <name evidence="9" type="ORF">UW20_C0020G0002</name>
</gene>
<reference evidence="9 10" key="1">
    <citation type="journal article" date="2015" name="Nature">
        <title>rRNA introns, odd ribosomes, and small enigmatic genomes across a large radiation of phyla.</title>
        <authorList>
            <person name="Brown C.T."/>
            <person name="Hug L.A."/>
            <person name="Thomas B.C."/>
            <person name="Sharon I."/>
            <person name="Castelle C.J."/>
            <person name="Singh A."/>
            <person name="Wilkins M.J."/>
            <person name="Williams K.H."/>
            <person name="Banfield J.F."/>
        </authorList>
    </citation>
    <scope>NUCLEOTIDE SEQUENCE [LARGE SCALE GENOMIC DNA]</scope>
</reference>
<comment type="function">
    <text evidence="4">Catalyzes the interconversion of L-alanine and D-alanine. May also act on other amino acids.</text>
</comment>
<dbReference type="PRINTS" id="PR00992">
    <property type="entry name" value="ALARACEMASE"/>
</dbReference>
<dbReference type="HAMAP" id="MF_01201">
    <property type="entry name" value="Ala_racemase"/>
    <property type="match status" value="1"/>
</dbReference>
<dbReference type="GO" id="GO:0005829">
    <property type="term" value="C:cytosol"/>
    <property type="evidence" value="ECO:0007669"/>
    <property type="project" value="TreeGrafter"/>
</dbReference>
<proteinExistence type="inferred from homology"/>
<keyword evidence="2 4" id="KW-0663">Pyridoxal phosphate</keyword>
<dbReference type="Pfam" id="PF00842">
    <property type="entry name" value="Ala_racemase_C"/>
    <property type="match status" value="1"/>
</dbReference>
<dbReference type="FunFam" id="3.20.20.10:FF:000002">
    <property type="entry name" value="Alanine racemase"/>
    <property type="match status" value="1"/>
</dbReference>
<dbReference type="NCBIfam" id="TIGR00492">
    <property type="entry name" value="alr"/>
    <property type="match status" value="1"/>
</dbReference>
<dbReference type="EC" id="5.1.1.1" evidence="4"/>
<dbReference type="InterPro" id="IPR000821">
    <property type="entry name" value="Ala_racemase"/>
</dbReference>
<dbReference type="GO" id="GO:0030632">
    <property type="term" value="P:D-alanine biosynthetic process"/>
    <property type="evidence" value="ECO:0007669"/>
    <property type="project" value="UniProtKB-UniRule"/>
</dbReference>
<dbReference type="SMART" id="SM01005">
    <property type="entry name" value="Ala_racemase_C"/>
    <property type="match status" value="1"/>
</dbReference>
<comment type="similarity">
    <text evidence="4">Belongs to the alanine racemase family.</text>
</comment>